<dbReference type="PROSITE" id="PS50137">
    <property type="entry name" value="DS_RBD"/>
    <property type="match status" value="1"/>
</dbReference>
<comment type="caution">
    <text evidence="9">The sequence shown here is derived from an EMBL/GenBank/DDBJ whole genome shotgun (WGS) entry which is preliminary data.</text>
</comment>
<evidence type="ECO:0000256" key="6">
    <source>
        <dbReference type="SAM" id="MobiDB-lite"/>
    </source>
</evidence>
<dbReference type="SUPFAM" id="SSF69065">
    <property type="entry name" value="RNase III domain-like"/>
    <property type="match status" value="1"/>
</dbReference>
<evidence type="ECO:0000313" key="9">
    <source>
        <dbReference type="EMBL" id="KAJ7707392.1"/>
    </source>
</evidence>
<dbReference type="InterPro" id="IPR036389">
    <property type="entry name" value="RNase_III_sf"/>
</dbReference>
<dbReference type="Pfam" id="PF00035">
    <property type="entry name" value="dsrm"/>
    <property type="match status" value="1"/>
</dbReference>
<evidence type="ECO:0000256" key="5">
    <source>
        <dbReference type="PROSITE-ProRule" id="PRU00266"/>
    </source>
</evidence>
<reference evidence="9" key="1">
    <citation type="submission" date="2023-03" db="EMBL/GenBank/DDBJ databases">
        <title>Massive genome expansion in bonnet fungi (Mycena s.s.) driven by repeated elements and novel gene families across ecological guilds.</title>
        <authorList>
            <consortium name="Lawrence Berkeley National Laboratory"/>
            <person name="Harder C.B."/>
            <person name="Miyauchi S."/>
            <person name="Viragh M."/>
            <person name="Kuo A."/>
            <person name="Thoen E."/>
            <person name="Andreopoulos B."/>
            <person name="Lu D."/>
            <person name="Skrede I."/>
            <person name="Drula E."/>
            <person name="Henrissat B."/>
            <person name="Morin E."/>
            <person name="Kohler A."/>
            <person name="Barry K."/>
            <person name="LaButti K."/>
            <person name="Morin E."/>
            <person name="Salamov A."/>
            <person name="Lipzen A."/>
            <person name="Mereny Z."/>
            <person name="Hegedus B."/>
            <person name="Baldrian P."/>
            <person name="Stursova M."/>
            <person name="Weitz H."/>
            <person name="Taylor A."/>
            <person name="Grigoriev I.V."/>
            <person name="Nagy L.G."/>
            <person name="Martin F."/>
            <person name="Kauserud H."/>
        </authorList>
    </citation>
    <scope>NUCLEOTIDE SEQUENCE</scope>
    <source>
        <strain evidence="9">CBHHK067</strain>
    </source>
</reference>
<dbReference type="EMBL" id="JARKIE010000005">
    <property type="protein sequence ID" value="KAJ7707392.1"/>
    <property type="molecule type" value="Genomic_DNA"/>
</dbReference>
<evidence type="ECO:0000259" key="7">
    <source>
        <dbReference type="PROSITE" id="PS50137"/>
    </source>
</evidence>
<dbReference type="PANTHER" id="PTHR11207">
    <property type="entry name" value="RIBONUCLEASE III"/>
    <property type="match status" value="1"/>
</dbReference>
<dbReference type="GO" id="GO:0006369">
    <property type="term" value="P:termination of RNA polymerase II transcription"/>
    <property type="evidence" value="ECO:0007669"/>
    <property type="project" value="TreeGrafter"/>
</dbReference>
<feature type="domain" description="DRBM" evidence="7">
    <location>
        <begin position="187"/>
        <end position="269"/>
    </location>
</feature>
<keyword evidence="4 5" id="KW-0694">RNA-binding</keyword>
<dbReference type="SUPFAM" id="SSF54768">
    <property type="entry name" value="dsRNA-binding domain-like"/>
    <property type="match status" value="1"/>
</dbReference>
<dbReference type="Gene3D" id="1.10.1520.10">
    <property type="entry name" value="Ribonuclease III domain"/>
    <property type="match status" value="1"/>
</dbReference>
<protein>
    <submittedName>
        <fullName evidence="9">Ribonuclease III domain-containing protein</fullName>
    </submittedName>
</protein>
<organism evidence="9 10">
    <name type="scientific">Mycena rosella</name>
    <name type="common">Pink bonnet</name>
    <name type="synonym">Agaricus rosellus</name>
    <dbReference type="NCBI Taxonomy" id="1033263"/>
    <lineage>
        <taxon>Eukaryota</taxon>
        <taxon>Fungi</taxon>
        <taxon>Dikarya</taxon>
        <taxon>Basidiomycota</taxon>
        <taxon>Agaricomycotina</taxon>
        <taxon>Agaricomycetes</taxon>
        <taxon>Agaricomycetidae</taxon>
        <taxon>Agaricales</taxon>
        <taxon>Marasmiineae</taxon>
        <taxon>Mycenaceae</taxon>
        <taxon>Mycena</taxon>
    </lineage>
</organism>
<dbReference type="CDD" id="cd00593">
    <property type="entry name" value="RIBOc"/>
    <property type="match status" value="1"/>
</dbReference>
<keyword evidence="2" id="KW-0255">Endonuclease</keyword>
<dbReference type="AlphaFoldDB" id="A0AAD7GXP2"/>
<keyword evidence="10" id="KW-1185">Reference proteome</keyword>
<dbReference type="PANTHER" id="PTHR11207:SF0">
    <property type="entry name" value="RIBONUCLEASE 3"/>
    <property type="match status" value="1"/>
</dbReference>
<evidence type="ECO:0000259" key="8">
    <source>
        <dbReference type="PROSITE" id="PS50142"/>
    </source>
</evidence>
<feature type="non-terminal residue" evidence="9">
    <location>
        <position position="279"/>
    </location>
</feature>
<dbReference type="InterPro" id="IPR000999">
    <property type="entry name" value="RNase_III_dom"/>
</dbReference>
<evidence type="ECO:0000256" key="3">
    <source>
        <dbReference type="ARBA" id="ARBA00022801"/>
    </source>
</evidence>
<keyword evidence="3" id="KW-0378">Hydrolase</keyword>
<dbReference type="InterPro" id="IPR014720">
    <property type="entry name" value="dsRBD_dom"/>
</dbReference>
<feature type="region of interest" description="Disordered" evidence="6">
    <location>
        <begin position="157"/>
        <end position="186"/>
    </location>
</feature>
<sequence length="279" mass="30059">LPPLPKILQEDIRMRVFTHCSYFLRPANVFEDSPDDPSLDSEKFEHLGDAILGLVVTSLVLEMYPGLHVGPSTKVRAMIAATKSLAEISIKYKLPEQLRLHPAQAGTLCASIGMQADLFESYIGGLYTDQGLAPVKVWLDALLRPYAHAAYTSVRAQHGIPPVGPSRPPSAGGSTGAQSSTSSTPAGPVGHLAVFNKHMQKRTQRVEWVYSDQHPFGDAAAAAWAGSKTTPVWSVQVVVDGAVLGRGRGRSKKEARNEAAKEALAHLDVGVWCVPFCIM</sequence>
<proteinExistence type="predicted"/>
<dbReference type="PROSITE" id="PS50142">
    <property type="entry name" value="RNASE_3_2"/>
    <property type="match status" value="1"/>
</dbReference>
<dbReference type="GO" id="GO:0006364">
    <property type="term" value="P:rRNA processing"/>
    <property type="evidence" value="ECO:0007669"/>
    <property type="project" value="TreeGrafter"/>
</dbReference>
<feature type="compositionally biased region" description="Low complexity" evidence="6">
    <location>
        <begin position="169"/>
        <end position="186"/>
    </location>
</feature>
<dbReference type="GO" id="GO:0034475">
    <property type="term" value="P:U4 snRNA 3'-end processing"/>
    <property type="evidence" value="ECO:0007669"/>
    <property type="project" value="TreeGrafter"/>
</dbReference>
<dbReference type="GO" id="GO:0003723">
    <property type="term" value="F:RNA binding"/>
    <property type="evidence" value="ECO:0007669"/>
    <property type="project" value="UniProtKB-UniRule"/>
</dbReference>
<dbReference type="Gene3D" id="3.30.160.20">
    <property type="match status" value="1"/>
</dbReference>
<dbReference type="Pfam" id="PF00636">
    <property type="entry name" value="Ribonuclease_3"/>
    <property type="match status" value="1"/>
</dbReference>
<dbReference type="SMART" id="SM00358">
    <property type="entry name" value="DSRM"/>
    <property type="match status" value="1"/>
</dbReference>
<dbReference type="GO" id="GO:0005654">
    <property type="term" value="C:nucleoplasm"/>
    <property type="evidence" value="ECO:0007669"/>
    <property type="project" value="TreeGrafter"/>
</dbReference>
<feature type="domain" description="RNase III" evidence="8">
    <location>
        <begin position="5"/>
        <end position="131"/>
    </location>
</feature>
<evidence type="ECO:0000256" key="2">
    <source>
        <dbReference type="ARBA" id="ARBA00022759"/>
    </source>
</evidence>
<keyword evidence="1" id="KW-0540">Nuclease</keyword>
<accession>A0AAD7GXP2</accession>
<evidence type="ECO:0000256" key="4">
    <source>
        <dbReference type="ARBA" id="ARBA00022884"/>
    </source>
</evidence>
<evidence type="ECO:0000313" key="10">
    <source>
        <dbReference type="Proteomes" id="UP001221757"/>
    </source>
</evidence>
<name>A0AAD7GXP2_MYCRO</name>
<dbReference type="SMART" id="SM00535">
    <property type="entry name" value="RIBOc"/>
    <property type="match status" value="1"/>
</dbReference>
<dbReference type="Proteomes" id="UP001221757">
    <property type="component" value="Unassembled WGS sequence"/>
</dbReference>
<evidence type="ECO:0000256" key="1">
    <source>
        <dbReference type="ARBA" id="ARBA00022722"/>
    </source>
</evidence>
<gene>
    <name evidence="9" type="ORF">B0H17DRAFT_917641</name>
</gene>
<dbReference type="GO" id="GO:0004525">
    <property type="term" value="F:ribonuclease III activity"/>
    <property type="evidence" value="ECO:0007669"/>
    <property type="project" value="InterPro"/>
</dbReference>